<gene>
    <name evidence="9" type="ORF">GOP47_0017418</name>
</gene>
<feature type="compositionally biased region" description="Basic and acidic residues" evidence="5">
    <location>
        <begin position="1656"/>
        <end position="1670"/>
    </location>
</feature>
<feature type="region of interest" description="Disordered" evidence="5">
    <location>
        <begin position="1"/>
        <end position="22"/>
    </location>
</feature>
<evidence type="ECO:0000313" key="9">
    <source>
        <dbReference type="EMBL" id="KAI5066890.1"/>
    </source>
</evidence>
<evidence type="ECO:0000259" key="8">
    <source>
        <dbReference type="PROSITE" id="PS51360"/>
    </source>
</evidence>
<dbReference type="Gene3D" id="3.90.70.200">
    <property type="entry name" value="Plus-3 domain"/>
    <property type="match status" value="1"/>
</dbReference>
<dbReference type="GO" id="GO:0003677">
    <property type="term" value="F:DNA binding"/>
    <property type="evidence" value="ECO:0007669"/>
    <property type="project" value="InterPro"/>
</dbReference>
<feature type="compositionally biased region" description="Basic residues" evidence="5">
    <location>
        <begin position="1"/>
        <end position="12"/>
    </location>
</feature>
<dbReference type="InterPro" id="IPR035445">
    <property type="entry name" value="GYF-like_dom_sf"/>
</dbReference>
<feature type="compositionally biased region" description="Basic and acidic residues" evidence="5">
    <location>
        <begin position="1565"/>
        <end position="1582"/>
    </location>
</feature>
<feature type="compositionally biased region" description="Basic and acidic residues" evidence="5">
    <location>
        <begin position="1680"/>
        <end position="1735"/>
    </location>
</feature>
<evidence type="ECO:0000256" key="5">
    <source>
        <dbReference type="SAM" id="MobiDB-lite"/>
    </source>
</evidence>
<evidence type="ECO:0000256" key="4">
    <source>
        <dbReference type="PROSITE-ProRule" id="PRU00146"/>
    </source>
</evidence>
<dbReference type="InterPro" id="IPR036128">
    <property type="entry name" value="Plus3-like_sf"/>
</dbReference>
<feature type="compositionally biased region" description="Basic residues" evidence="5">
    <location>
        <begin position="1554"/>
        <end position="1564"/>
    </location>
</feature>
<dbReference type="SUPFAM" id="SSF57903">
    <property type="entry name" value="FYVE/PHD zinc finger"/>
    <property type="match status" value="1"/>
</dbReference>
<protein>
    <submittedName>
        <fullName evidence="9">Uncharacterized protein</fullName>
    </submittedName>
</protein>
<dbReference type="PROSITE" id="PS50829">
    <property type="entry name" value="GYF"/>
    <property type="match status" value="1"/>
</dbReference>
<feature type="region of interest" description="Disordered" evidence="5">
    <location>
        <begin position="1921"/>
        <end position="1951"/>
    </location>
</feature>
<dbReference type="InterPro" id="IPR001965">
    <property type="entry name" value="Znf_PHD"/>
</dbReference>
<name>A0A9D4UFE3_ADICA</name>
<dbReference type="InterPro" id="IPR003169">
    <property type="entry name" value="GYF"/>
</dbReference>
<dbReference type="OrthoDB" id="1997438at2759"/>
<dbReference type="SUPFAM" id="SSF159042">
    <property type="entry name" value="Plus3-like"/>
    <property type="match status" value="1"/>
</dbReference>
<dbReference type="SMART" id="SM00444">
    <property type="entry name" value="GYF"/>
    <property type="match status" value="1"/>
</dbReference>
<feature type="domain" description="GYF" evidence="7">
    <location>
        <begin position="920"/>
        <end position="974"/>
    </location>
</feature>
<dbReference type="CDD" id="cd15568">
    <property type="entry name" value="PHD5_NSD"/>
    <property type="match status" value="1"/>
</dbReference>
<evidence type="ECO:0000313" key="10">
    <source>
        <dbReference type="Proteomes" id="UP000886520"/>
    </source>
</evidence>
<dbReference type="InterPro" id="IPR011011">
    <property type="entry name" value="Znf_FYVE_PHD"/>
</dbReference>
<organism evidence="9 10">
    <name type="scientific">Adiantum capillus-veneris</name>
    <name type="common">Maidenhair fern</name>
    <dbReference type="NCBI Taxonomy" id="13818"/>
    <lineage>
        <taxon>Eukaryota</taxon>
        <taxon>Viridiplantae</taxon>
        <taxon>Streptophyta</taxon>
        <taxon>Embryophyta</taxon>
        <taxon>Tracheophyta</taxon>
        <taxon>Polypodiopsida</taxon>
        <taxon>Polypodiidae</taxon>
        <taxon>Polypodiales</taxon>
        <taxon>Pteridineae</taxon>
        <taxon>Pteridaceae</taxon>
        <taxon>Vittarioideae</taxon>
        <taxon>Adiantum</taxon>
    </lineage>
</organism>
<dbReference type="PROSITE" id="PS50016">
    <property type="entry name" value="ZF_PHD_2"/>
    <property type="match status" value="1"/>
</dbReference>
<keyword evidence="1" id="KW-0479">Metal-binding</keyword>
<dbReference type="Gene3D" id="3.30.40.10">
    <property type="entry name" value="Zinc/RING finger domain, C3HC4 (zinc finger)"/>
    <property type="match status" value="1"/>
</dbReference>
<dbReference type="Pfam" id="PF02213">
    <property type="entry name" value="GYF"/>
    <property type="match status" value="1"/>
</dbReference>
<feature type="compositionally biased region" description="Basic and acidic residues" evidence="5">
    <location>
        <begin position="1594"/>
        <end position="1647"/>
    </location>
</feature>
<keyword evidence="10" id="KW-1185">Reference proteome</keyword>
<dbReference type="SUPFAM" id="SSF55277">
    <property type="entry name" value="GYF domain"/>
    <property type="match status" value="1"/>
</dbReference>
<dbReference type="PANTHER" id="PTHR46695">
    <property type="entry name" value="ZINC FINGER CCCH DOMAIN-CONTAINING PROTEIN 44-RELATED"/>
    <property type="match status" value="1"/>
</dbReference>
<dbReference type="InterPro" id="IPR013083">
    <property type="entry name" value="Znf_RING/FYVE/PHD"/>
</dbReference>
<feature type="domain" description="Plus3" evidence="8">
    <location>
        <begin position="432"/>
        <end position="561"/>
    </location>
</feature>
<reference evidence="9" key="1">
    <citation type="submission" date="2021-01" db="EMBL/GenBank/DDBJ databases">
        <title>Adiantum capillus-veneris genome.</title>
        <authorList>
            <person name="Fang Y."/>
            <person name="Liao Q."/>
        </authorList>
    </citation>
    <scope>NUCLEOTIDE SEQUENCE</scope>
    <source>
        <strain evidence="9">H3</strain>
        <tissue evidence="9">Leaf</tissue>
    </source>
</reference>
<evidence type="ECO:0000259" key="6">
    <source>
        <dbReference type="PROSITE" id="PS50016"/>
    </source>
</evidence>
<feature type="compositionally biased region" description="Basic residues" evidence="5">
    <location>
        <begin position="1749"/>
        <end position="1764"/>
    </location>
</feature>
<dbReference type="PANTHER" id="PTHR46695:SF5">
    <property type="entry name" value="RNA POLYMERASE-ASSOCIATED PROTEIN RTF1 HOMOLOG"/>
    <property type="match status" value="1"/>
</dbReference>
<dbReference type="GO" id="GO:0008270">
    <property type="term" value="F:zinc ion binding"/>
    <property type="evidence" value="ECO:0007669"/>
    <property type="project" value="UniProtKB-KW"/>
</dbReference>
<dbReference type="Gene3D" id="3.30.1490.40">
    <property type="match status" value="1"/>
</dbReference>
<keyword evidence="2 4" id="KW-0863">Zinc-finger</keyword>
<dbReference type="InterPro" id="IPR004343">
    <property type="entry name" value="Plus-3_dom"/>
</dbReference>
<evidence type="ECO:0000256" key="2">
    <source>
        <dbReference type="ARBA" id="ARBA00022771"/>
    </source>
</evidence>
<evidence type="ECO:0000256" key="3">
    <source>
        <dbReference type="ARBA" id="ARBA00022833"/>
    </source>
</evidence>
<dbReference type="SMART" id="SM00249">
    <property type="entry name" value="PHD"/>
    <property type="match status" value="1"/>
</dbReference>
<dbReference type="Pfam" id="PF03126">
    <property type="entry name" value="Plus-3"/>
    <property type="match status" value="1"/>
</dbReference>
<sequence>MDASLAKKKNEKKARSPSSTARTRLLATPCNHPGKAPGEVDVCFICHDAGTLLKCDRRQCEKAYHPECVRRNVAPSKKAWICARHFCSKCSKQPCTYCVMCPRSFCSKCLPMVVYCPLSEEAGFCESCIPLIELIEHQQTLENSKASNLEISETRRGLILVKEIMPAASDQNVQVSVKRLRSHIIRPKKKKIRVLRLLHDSSSEDEVRNTVSNGDMCAGNLQPTFDTPAHEKLLDIKALPTGFSANSGLPSSSTTRAPLFDSSETLPDALNISPSLHLVTSLPQMAKPRGVVNPAPLPVDKTSCKKTTIMTATKDFLLHSGDSLLDQVSSVTSVLGTAGTPAHPGNPKPLPAVKKSLFPSLPNPTHNSSISDLKPHSIKNSVHELYENAANSDKPISYAYPDRKQPSMDVVTDPHSEIATDSTSRKPTILAPINVQNVSLIFLRRSQIEELLPDRRFTLLILGAFVRIRNAKHGNNYRLVQIAGTTRQAQYYKVGNRTTNVALEVQNLNRRQQITIDHISDHMFTEEECKRLEQSIELGFIDAPTMGALEQMAAALQKGKANKGQELASMPLTVARIAGTNLLTRGAEVGKFVIKNCAGKDKDEPYKKKNGTSPEIRTGVTASVRHEDKTHSECGYPGVEEFSPCKDLGNLTADTQNKGWDGWWVVNQAQTATGKQLDGDQQSDISVELGTENLEGEQCNGITNEGSASIGKLRYPEDESEAMFPLKVLEKEHQGFALGSKGQEACFLEEAINEVLDVVIDRESVGIYTARMQSNSETLESRHCDFSAEHDTGSNPEVMNQPQVYQPMQDNTKTQLSTVRNLKEQNATSALVLSSNHFEVTQNVEGRMCTDKILSSSAMCGAGILNFSEETPQTDFQGYATSRDQVQFNRIGITCSMGDHAIKKGHVKEHALPVNSDEQSMEWFYQDRKEITHGPFSLKQLRKWAKTEIFPPDLYIWRAVSGEKFHILLKSALDVKETALPPRIETQKSPVSAEDCLNHGSKFFCDVRSSDTKTDLQVTSTTHITQNGDHGISIDDDRVTSIFRNGELTLLRVNNMSGNQEQSQGISVCRDSIDTKICERLSCIPEQISTNSNWEPCASAKIKALGGEVDCNFVLASDVHTSAMGILPKNNGNCIFGPAYANTSAKLTLADGGKDENAMSASMEETATEAELHGPSPACIEVNTALASTQRTLEPYSTSDGGQDSLKLVTHKLRSLSTVNQVLQLDEIEEEEMLRGCEKVSNEDLLVIREEHEKERVETTLVKDELLDKMSEEEPNSEQREQKQETFFNLNHDGWELPVALDSETLWTTQLDALKAEVAALDRSRDEIWSNLIDEVTMVENQWPSDLLPENASVDWGKKACSLEQRQGKNIASDKEDYEDGTSSSANWSSVSLMKGEDRPGNFLYGWATPNNDDIVQGTLVACDSTWSTGVQLQGLTLQRSPDLLSSKKRQPRSEKQDEKKVKDLQEGGSETDAEETIASLTAGAVIVISKHLKSEIAQNVGDIQGREVCAKGRIEGKSWREQNMAPGKSLKQEEARRFHARNECKYSAGKHSENHHRFKSRGQKGRDEGRSISDDHRHSRLSENCASPKSGKAKTDEAWVSRPRSGERYQLHGEGSPKRSRRNREEPTISYSRSRERSHSREREVGGSRSISRRGNMEERTYTHEEQGRKSCATISTSRECESPRTCSKKIEEAMRENRSQNDYKSRSRHRDFSPESPRKKFKDGRRSYVRNDGKCSSAEEESWEGKGRRKDHSKRSCKLRSHQTHILRSGLHTSPSHVYRNKQEYSSKSDYLCAHRKDLDDSVYWRRHNVNNRNGARRHLISKGFSPGKNESLSGIHVVSPSQPPPFDDRGWTPPSSPLNNQGWTPPSSPLNNGGWTPLICLSKTPANCDSSVIASAKRPSHPLIQSSASIPGAIVQEGSIDLPRASPMKLPSPPPLPGETSHLWHIDD</sequence>
<dbReference type="SMART" id="SM00719">
    <property type="entry name" value="Plus3"/>
    <property type="match status" value="1"/>
</dbReference>
<feature type="region of interest" description="Disordered" evidence="5">
    <location>
        <begin position="1546"/>
        <end position="1764"/>
    </location>
</feature>
<dbReference type="Proteomes" id="UP000886520">
    <property type="component" value="Chromosome 17"/>
</dbReference>
<proteinExistence type="predicted"/>
<feature type="region of interest" description="Disordered" evidence="5">
    <location>
        <begin position="1443"/>
        <end position="1476"/>
    </location>
</feature>
<dbReference type="PROSITE" id="PS51360">
    <property type="entry name" value="PLUS3"/>
    <property type="match status" value="1"/>
</dbReference>
<accession>A0A9D4UFE3</accession>
<dbReference type="EMBL" id="JABFUD020000017">
    <property type="protein sequence ID" value="KAI5066890.1"/>
    <property type="molecule type" value="Genomic_DNA"/>
</dbReference>
<comment type="caution">
    <text evidence="9">The sequence shown here is derived from an EMBL/GenBank/DDBJ whole genome shotgun (WGS) entry which is preliminary data.</text>
</comment>
<feature type="domain" description="PHD-type" evidence="6">
    <location>
        <begin position="40"/>
        <end position="93"/>
    </location>
</feature>
<evidence type="ECO:0000256" key="1">
    <source>
        <dbReference type="ARBA" id="ARBA00022723"/>
    </source>
</evidence>
<evidence type="ECO:0000259" key="7">
    <source>
        <dbReference type="PROSITE" id="PS50829"/>
    </source>
</evidence>
<feature type="region of interest" description="Disordered" evidence="5">
    <location>
        <begin position="1367"/>
        <end position="1389"/>
    </location>
</feature>
<keyword evidence="3" id="KW-0862">Zinc</keyword>
<feature type="compositionally biased region" description="Basic and acidic residues" evidence="5">
    <location>
        <begin position="1452"/>
        <end position="1466"/>
    </location>
</feature>
<dbReference type="InterPro" id="IPR019787">
    <property type="entry name" value="Znf_PHD-finger"/>
</dbReference>